<dbReference type="PROSITE" id="PS50003">
    <property type="entry name" value="PH_DOMAIN"/>
    <property type="match status" value="1"/>
</dbReference>
<dbReference type="Gene3D" id="2.30.29.30">
    <property type="entry name" value="Pleckstrin-homology domain (PH domain)/Phosphotyrosine-binding domain (PTB)"/>
    <property type="match status" value="1"/>
</dbReference>
<dbReference type="InterPro" id="IPR051279">
    <property type="entry name" value="PP1-Reg/Actin-Interact_Protein"/>
</dbReference>
<evidence type="ECO:0000259" key="2">
    <source>
        <dbReference type="PROSITE" id="PS50003"/>
    </source>
</evidence>
<feature type="compositionally biased region" description="Low complexity" evidence="1">
    <location>
        <begin position="1"/>
        <end position="31"/>
    </location>
</feature>
<feature type="region of interest" description="Disordered" evidence="1">
    <location>
        <begin position="98"/>
        <end position="179"/>
    </location>
</feature>
<feature type="compositionally biased region" description="Polar residues" evidence="1">
    <location>
        <begin position="801"/>
        <end position="813"/>
    </location>
</feature>
<dbReference type="SMART" id="SM00368">
    <property type="entry name" value="LRR_RI"/>
    <property type="match status" value="4"/>
</dbReference>
<dbReference type="InterPro" id="IPR032675">
    <property type="entry name" value="LRR_dom_sf"/>
</dbReference>
<protein>
    <recommendedName>
        <fullName evidence="2">PH domain-containing protein</fullName>
    </recommendedName>
</protein>
<feature type="compositionally biased region" description="Polar residues" evidence="1">
    <location>
        <begin position="1261"/>
        <end position="1270"/>
    </location>
</feature>
<name>A0A1X2ILL1_9FUNG</name>
<dbReference type="InterPro" id="IPR001849">
    <property type="entry name" value="PH_domain"/>
</dbReference>
<dbReference type="Proteomes" id="UP000193560">
    <property type="component" value="Unassembled WGS sequence"/>
</dbReference>
<feature type="compositionally biased region" description="Low complexity" evidence="1">
    <location>
        <begin position="46"/>
        <end position="68"/>
    </location>
</feature>
<feature type="compositionally biased region" description="Low complexity" evidence="1">
    <location>
        <begin position="1234"/>
        <end position="1249"/>
    </location>
</feature>
<comment type="caution">
    <text evidence="3">The sequence shown here is derived from an EMBL/GenBank/DDBJ whole genome shotgun (WGS) entry which is preliminary data.</text>
</comment>
<feature type="compositionally biased region" description="Low complexity" evidence="1">
    <location>
        <begin position="1361"/>
        <end position="1392"/>
    </location>
</feature>
<feature type="compositionally biased region" description="Polar residues" evidence="1">
    <location>
        <begin position="1279"/>
        <end position="1314"/>
    </location>
</feature>
<organism evidence="3 4">
    <name type="scientific">Absidia repens</name>
    <dbReference type="NCBI Taxonomy" id="90262"/>
    <lineage>
        <taxon>Eukaryota</taxon>
        <taxon>Fungi</taxon>
        <taxon>Fungi incertae sedis</taxon>
        <taxon>Mucoromycota</taxon>
        <taxon>Mucoromycotina</taxon>
        <taxon>Mucoromycetes</taxon>
        <taxon>Mucorales</taxon>
        <taxon>Cunninghamellaceae</taxon>
        <taxon>Absidia</taxon>
    </lineage>
</organism>
<evidence type="ECO:0000256" key="1">
    <source>
        <dbReference type="SAM" id="MobiDB-lite"/>
    </source>
</evidence>
<feature type="region of interest" description="Disordered" evidence="1">
    <location>
        <begin position="1354"/>
        <end position="1484"/>
    </location>
</feature>
<dbReference type="STRING" id="90262.A0A1X2ILL1"/>
<evidence type="ECO:0000313" key="3">
    <source>
        <dbReference type="EMBL" id="ORZ18669.1"/>
    </source>
</evidence>
<feature type="region of interest" description="Disordered" evidence="1">
    <location>
        <begin position="1"/>
        <end position="68"/>
    </location>
</feature>
<dbReference type="InterPro" id="IPR057334">
    <property type="entry name" value="PH_2nd_LRR"/>
</dbReference>
<feature type="compositionally biased region" description="Low complexity" evidence="1">
    <location>
        <begin position="1454"/>
        <end position="1480"/>
    </location>
</feature>
<feature type="region of interest" description="Disordered" evidence="1">
    <location>
        <begin position="784"/>
        <end position="815"/>
    </location>
</feature>
<feature type="compositionally biased region" description="Polar residues" evidence="1">
    <location>
        <begin position="117"/>
        <end position="130"/>
    </location>
</feature>
<gene>
    <name evidence="3" type="ORF">BCR42DRAFT_349204</name>
</gene>
<dbReference type="OrthoDB" id="120976at2759"/>
<keyword evidence="4" id="KW-1185">Reference proteome</keyword>
<feature type="domain" description="PH" evidence="2">
    <location>
        <begin position="228"/>
        <end position="357"/>
    </location>
</feature>
<dbReference type="InterPro" id="IPR011993">
    <property type="entry name" value="PH-like_dom_sf"/>
</dbReference>
<dbReference type="EMBL" id="MCGE01000008">
    <property type="protein sequence ID" value="ORZ18669.1"/>
    <property type="molecule type" value="Genomic_DNA"/>
</dbReference>
<dbReference type="SMART" id="SM00233">
    <property type="entry name" value="PH"/>
    <property type="match status" value="1"/>
</dbReference>
<dbReference type="Gene3D" id="3.80.10.10">
    <property type="entry name" value="Ribonuclease Inhibitor"/>
    <property type="match status" value="1"/>
</dbReference>
<feature type="compositionally biased region" description="Polar residues" evidence="1">
    <location>
        <begin position="153"/>
        <end position="162"/>
    </location>
</feature>
<sequence>MLSTGFGSNKNNTTSTSSPLSTSSTQSKSTLRIFATKNFRRHRPQSLVSTTSSSSHSIYSRSSTNSNNTYLTNIEHTGINYNNYNNTMYSNQVASPSFPDRALDSSSASMMDEQRGQDSSSTPIYYTTTADYDGRRHRSRSGSTHGFSPTIPPTSTIRSLSPPSLYDIRNSYEDSPQQNQAFSEADGIIPLPTSDITDGSDPTTVFPPTSEMQHMANLALEANNSSFKVVYAGLVAYKTVSALIPVNKRLYFVLTNHHLLQYKSEQKARSEIDLFDTHKHRNGTSTTTSSATMNIGQGKIVVHLRDVFGVHTVISPPNTFRIEYLESGTKQPQTLSLTTNTSKECQQWIDGFRHAVKVHHISMMAQGTVTSTERFAAVERLSKQKDMVDKRRNPLLIHKAIYKEKRIKITDGKNSTTKEVFQVVTLAIGKFSLYLLPPSGVADEKYLKSVERDRYGLLAIHSIQYSADDDTFKLLIGQVGHATRQLVLVSTYCEYIIQHLRQAIHAISLESQGATYSSLLPAHLQRAFITPLHTAVDDDIDDKNIHGGDSSFLHVNSVDQVATQFNLVLHAYCAALNLNKARFQYELGGIPGGERSFTLLPPHEVNESSATYTKYELLAICRSLGLNPFYSQLVFRDQSMKALEDWNLDKNDSWTIPLSKTLNVSDVLSNELNSILSANIGLHRLDITGCEIGSDKSSTTSAMTVIGLNLRNGNCGLRAIMMGKNNMKATDLHTLLTGMRSCPKALVELDVHECGLSDEQLALLLTTILSERPEKLRLLDISATSKDPHPHHSHYRHQRQANETPSTSTNQHNSNDKARLDLTAVQAILQRCKRLSILRLRGHNQTLERSMFDISRLKELDLGYNYLGTSGVNILCDWMQTTSFNSVEALHVNGCGLDGRHLRELLVSITKSGNRRVHLNVGSNPVWREVMYIPKLCNALMQGEGPCSMSLAKTDWEDGTLREFLDCIRDNHTIMFLDLSDIRVTGCEALSDDTVRVLASVFERNTAIRELKLNITSSRSKEGCAHIGKGIVDAMDAGLKHNRALERLELNGVGIGDIGAAILANIISVNRVLQSLHIDENKITIDGYRALTTALEAGSSIIDLPKPRLDIRHQLTSLKETINELTQIENETKWFIMHSTGTDVKHAKTQLLMQQQARQAAELNYKQILDVVDDMLRSVTQNGQRFNTSHDKAREIQLQAQSAAQELAIAQLRLQSNRATSANLSAVGIQRMRTTNSVTSSYSSGSGNSHSDRATIIPVGSISTARVSPSPSQPYYHRNSGSSTSRSPITESMSQRPLSPLSGNNYYNSESSMTSPTNYYSSYDYAPNQPLPPTPQLYDGTMSINGNLAVGSGYSEGSTGSLSRRNTATTSASIATSPRTPYGTPGPYMTTSHSSSTTAQGNNNSKNYRSQRPMYDVDGDGDQDDADGDYILDHPGFIEDFGGSMGRSTSGLKQRYQQQQQQQQRHLQLHHQQPPSSHPAQHQHKKIYRLPEIPDMYSSHDSLHDEDRLCDQFKQRMFLPPDERD</sequence>
<accession>A0A1X2ILL1</accession>
<dbReference type="SUPFAM" id="SSF52047">
    <property type="entry name" value="RNI-like"/>
    <property type="match status" value="2"/>
</dbReference>
<dbReference type="SUPFAM" id="SSF50729">
    <property type="entry name" value="PH domain-like"/>
    <property type="match status" value="1"/>
</dbReference>
<dbReference type="CDD" id="cd00821">
    <property type="entry name" value="PH"/>
    <property type="match status" value="1"/>
</dbReference>
<feature type="compositionally biased region" description="Acidic residues" evidence="1">
    <location>
        <begin position="1417"/>
        <end position="1430"/>
    </location>
</feature>
<proteinExistence type="predicted"/>
<reference evidence="3 4" key="1">
    <citation type="submission" date="2016-07" db="EMBL/GenBank/DDBJ databases">
        <title>Pervasive Adenine N6-methylation of Active Genes in Fungi.</title>
        <authorList>
            <consortium name="DOE Joint Genome Institute"/>
            <person name="Mondo S.J."/>
            <person name="Dannebaum R.O."/>
            <person name="Kuo R.C."/>
            <person name="Labutti K."/>
            <person name="Haridas S."/>
            <person name="Kuo A."/>
            <person name="Salamov A."/>
            <person name="Ahrendt S.R."/>
            <person name="Lipzen A."/>
            <person name="Sullivan W."/>
            <person name="Andreopoulos W.B."/>
            <person name="Clum A."/>
            <person name="Lindquist E."/>
            <person name="Daum C."/>
            <person name="Ramamoorthy G.K."/>
            <person name="Gryganskyi A."/>
            <person name="Culley D."/>
            <person name="Magnuson J.K."/>
            <person name="James T.Y."/>
            <person name="O'Malley M.A."/>
            <person name="Stajich J.E."/>
            <person name="Spatafora J.W."/>
            <person name="Visel A."/>
            <person name="Grigoriev I.V."/>
        </authorList>
    </citation>
    <scope>NUCLEOTIDE SEQUENCE [LARGE SCALE GENOMIC DNA]</scope>
    <source>
        <strain evidence="3 4">NRRL 1336</strain>
    </source>
</reference>
<dbReference type="PANTHER" id="PTHR24112">
    <property type="entry name" value="LEUCINE-RICH REPEAT, ISOFORM F-RELATED"/>
    <property type="match status" value="1"/>
</dbReference>
<dbReference type="Pfam" id="PF25353">
    <property type="entry name" value="PH_2nd_LRR"/>
    <property type="match status" value="1"/>
</dbReference>
<feature type="compositionally biased region" description="Basic residues" evidence="1">
    <location>
        <begin position="789"/>
        <end position="799"/>
    </location>
</feature>
<feature type="compositionally biased region" description="Polar residues" evidence="1">
    <location>
        <begin position="1393"/>
        <end position="1410"/>
    </location>
</feature>
<evidence type="ECO:0000313" key="4">
    <source>
        <dbReference type="Proteomes" id="UP000193560"/>
    </source>
</evidence>
<feature type="region of interest" description="Disordered" evidence="1">
    <location>
        <begin position="1234"/>
        <end position="1314"/>
    </location>
</feature>